<accession>A0A4Y6PVC2</accession>
<dbReference type="Proteomes" id="UP000315995">
    <property type="component" value="Chromosome"/>
</dbReference>
<evidence type="ECO:0000313" key="1">
    <source>
        <dbReference type="EMBL" id="QDG52258.1"/>
    </source>
</evidence>
<dbReference type="RefSeq" id="WP_141198730.1">
    <property type="nucleotide sequence ID" value="NZ_CP041186.1"/>
</dbReference>
<evidence type="ECO:0000313" key="2">
    <source>
        <dbReference type="Proteomes" id="UP000315995"/>
    </source>
</evidence>
<organism evidence="1 2">
    <name type="scientific">Persicimonas caeni</name>
    <dbReference type="NCBI Taxonomy" id="2292766"/>
    <lineage>
        <taxon>Bacteria</taxon>
        <taxon>Deltaproteobacteria</taxon>
        <taxon>Bradymonadales</taxon>
        <taxon>Bradymonadaceae</taxon>
        <taxon>Persicimonas</taxon>
    </lineage>
</organism>
<reference evidence="1 2" key="1">
    <citation type="submission" date="2019-06" db="EMBL/GenBank/DDBJ databases">
        <title>Persicimonas caeni gen. nov., sp. nov., a predatory bacterium isolated from solar saltern.</title>
        <authorList>
            <person name="Wang S."/>
        </authorList>
    </citation>
    <scope>NUCLEOTIDE SEQUENCE [LARGE SCALE GENOMIC DNA]</scope>
    <source>
        <strain evidence="1 2">YN101</strain>
    </source>
</reference>
<accession>A0A5B8Y6K9</accession>
<gene>
    <name evidence="1" type="ORF">FIV42_16380</name>
</gene>
<dbReference type="EMBL" id="CP041186">
    <property type="protein sequence ID" value="QDG52258.1"/>
    <property type="molecule type" value="Genomic_DNA"/>
</dbReference>
<name>A0A4Y6PVC2_PERCE</name>
<dbReference type="AlphaFoldDB" id="A0A4Y6PVC2"/>
<sequence>MSEKTNVRIGKVTTDVRVTDASAMLQPQVLQRIVGAVISELEARERSQKALARERALGDDDQSGWG</sequence>
<protein>
    <submittedName>
        <fullName evidence="1">Uncharacterized protein</fullName>
    </submittedName>
</protein>
<keyword evidence="2" id="KW-1185">Reference proteome</keyword>
<proteinExistence type="predicted"/>